<accession>A0A5C6Q2H6</accession>
<evidence type="ECO:0000256" key="1">
    <source>
        <dbReference type="SAM" id="Phobius"/>
    </source>
</evidence>
<comment type="caution">
    <text evidence="3">The sequence shown here is derived from an EMBL/GenBank/DDBJ whole genome shotgun (WGS) entry which is preliminary data.</text>
</comment>
<dbReference type="Pfam" id="PF20327">
    <property type="entry name" value="DUF6622"/>
    <property type="match status" value="1"/>
</dbReference>
<evidence type="ECO:0000313" key="4">
    <source>
        <dbReference type="Proteomes" id="UP000321525"/>
    </source>
</evidence>
<dbReference type="EMBL" id="VOLQ01000085">
    <property type="protein sequence ID" value="TWX62236.1"/>
    <property type="molecule type" value="Genomic_DNA"/>
</dbReference>
<feature type="transmembrane region" description="Helical" evidence="1">
    <location>
        <begin position="131"/>
        <end position="150"/>
    </location>
</feature>
<feature type="transmembrane region" description="Helical" evidence="1">
    <location>
        <begin position="6"/>
        <end position="25"/>
    </location>
</feature>
<dbReference type="RefSeq" id="WP_146801325.1">
    <property type="nucleotide sequence ID" value="NZ_VOLP01000057.1"/>
</dbReference>
<sequence length="170" mass="19032">MSELISHTPKWVFAVFFTLLVLGFIQSKERVVKVKTIFILPIAMIIFSFFGVYSVFGLSYLTMSLWIMGLVTTLFIGLKLAYPNLIIFSGQSNKLTIPGSWVPLFLMMAIFFTKYFVGFAVARGLPVVSEHIFVVLLCLLYGAFSGIFLSRSFVMFKASKASAKKCITSC</sequence>
<keyword evidence="1" id="KW-0472">Membrane</keyword>
<evidence type="ECO:0000313" key="5">
    <source>
        <dbReference type="Proteomes" id="UP000321917"/>
    </source>
</evidence>
<feature type="transmembrane region" description="Helical" evidence="1">
    <location>
        <begin position="63"/>
        <end position="82"/>
    </location>
</feature>
<dbReference type="Proteomes" id="UP000321917">
    <property type="component" value="Unassembled WGS sequence"/>
</dbReference>
<feature type="transmembrane region" description="Helical" evidence="1">
    <location>
        <begin position="37"/>
        <end position="57"/>
    </location>
</feature>
<dbReference type="AlphaFoldDB" id="A0A5C6Q2H6"/>
<feature type="transmembrane region" description="Helical" evidence="1">
    <location>
        <begin position="102"/>
        <end position="125"/>
    </location>
</feature>
<keyword evidence="4" id="KW-1185">Reference proteome</keyword>
<name>A0A5C6Q2H6_9GAMM</name>
<keyword evidence="1" id="KW-0812">Transmembrane</keyword>
<proteinExistence type="predicted"/>
<dbReference type="Proteomes" id="UP000321525">
    <property type="component" value="Unassembled WGS sequence"/>
</dbReference>
<dbReference type="EMBL" id="VOLR01000060">
    <property type="protein sequence ID" value="TWX53304.1"/>
    <property type="molecule type" value="Genomic_DNA"/>
</dbReference>
<organism evidence="3 5">
    <name type="scientific">Colwellia hornerae</name>
    <dbReference type="NCBI Taxonomy" id="89402"/>
    <lineage>
        <taxon>Bacteria</taxon>
        <taxon>Pseudomonadati</taxon>
        <taxon>Pseudomonadota</taxon>
        <taxon>Gammaproteobacteria</taxon>
        <taxon>Alteromonadales</taxon>
        <taxon>Colwelliaceae</taxon>
        <taxon>Colwellia</taxon>
    </lineage>
</organism>
<dbReference type="InterPro" id="IPR046730">
    <property type="entry name" value="DUF6622"/>
</dbReference>
<evidence type="ECO:0008006" key="6">
    <source>
        <dbReference type="Google" id="ProtNLM"/>
    </source>
</evidence>
<protein>
    <recommendedName>
        <fullName evidence="6">DUF1453 domain-containing protein</fullName>
    </recommendedName>
</protein>
<evidence type="ECO:0000313" key="3">
    <source>
        <dbReference type="EMBL" id="TWX62236.1"/>
    </source>
</evidence>
<evidence type="ECO:0000313" key="2">
    <source>
        <dbReference type="EMBL" id="TWX53304.1"/>
    </source>
</evidence>
<keyword evidence="1" id="KW-1133">Transmembrane helix</keyword>
<reference evidence="3 5" key="1">
    <citation type="submission" date="2019-07" db="EMBL/GenBank/DDBJ databases">
        <title>Genomes of sea-ice associated Colwellia species.</title>
        <authorList>
            <person name="Bowman J.P."/>
        </authorList>
    </citation>
    <scope>NUCLEOTIDE SEQUENCE [LARGE SCALE GENOMIC DNA]</scope>
    <source>
        <strain evidence="2 4">ACAM 607</strain>
        <strain evidence="3 5">IC036</strain>
    </source>
</reference>
<dbReference type="OrthoDB" id="3034721at2"/>
<gene>
    <name evidence="2" type="ORF">ESZ26_18840</name>
    <name evidence="3" type="ORF">ESZ27_18865</name>
</gene>